<feature type="region of interest" description="Disordered" evidence="1">
    <location>
        <begin position="1079"/>
        <end position="1098"/>
    </location>
</feature>
<feature type="region of interest" description="Disordered" evidence="1">
    <location>
        <begin position="407"/>
        <end position="437"/>
    </location>
</feature>
<feature type="compositionally biased region" description="Basic and acidic residues" evidence="1">
    <location>
        <begin position="2241"/>
        <end position="2256"/>
    </location>
</feature>
<sequence>MRIVDDEDGVGTLFDEVRMEHSGLENWVEERIVPVLPSRTPSSPSAPSSSHKHFLEIPHGILLTLTLPSPGSTTIIRFNETPNVTSERGLNEHVISWLSSVNGNPWPFVSRIGTLSSLLYGVKEGFDYKHVSTINGITDAVKRRITIKSKGHDRTKSFNFSEMGFDLNLASTSGIKVSSDGLEVTSSTSSHTSCYVTPCIPSSGTYYISFLITHDVSNDESSCIGLGTWPRISDSYNSSNNLWMYRCYNGNVYQRGSQVRGGSREKVHPGDTVVIKISDGQGGVEVNGKHQGTVFNDIKPTPSTPIYGAVAFYGGNRKISFKGCWGGGGEGEEGEWGVENYDKGEGPKGLGIKRWYGGMENNRKDGVGIGIARKKGDGYWMGRWEKGKCKGVFAKIDGEVRTWHKCSAHPDASSIPSSPSSPSTPPPPPPKIPLPNDSPIVNPTFYIINEPDTTSSSRPLTPCTASELKAYLNDNSNMWECEGCGYPSHKGANFCSLCNQQRRNEGEEEEASKMSLDTGADLALESVAGLLSAVATLAEHQTKPVAPPVTDPPMVHEKAKLYALSEMFTHEPSPHVFNLLRILISRFSATSSNPLHESITTSLLSILRHNFSRLVTYHRTHNPGILDCFFPVESDRLELRQVLAKLVSSERGKVSAAAALAAVEGVECMWNNVPERCGMFVQVMSEKRVGGGGREDDGGGVMARGLLARFGGRDMARLIGCEGEHTTAVIQCSTEVVVKASIERLKSIGGEGEREKMEGVEEKGTVFLTNLIKKLEAGVVRGNGTSKSEKLLTSTVTFIVKGANLICDAAMDKYNSSPSQETVSKLQSHLKRTLVSTVLPLTATVTSGYADQLWLATPILPYVVYLTKVLDKLNGISDDAEMSHQALQKVEDFEVQNASFGPISSDGPVEVSGVFDTTEKSDDVSITDDGALFRSLAASNQHCLVDVGCESGKAAWEFKLVEDSEHDECSAFGVANKPITSSSYESAPNMWVRRSYNGQLYHGSSAGLDCMSKIHPGDVIRIEVDMDKKTLRFKKNGVDEGVAFTDLTGEVFPIVCTYRSAIEVQLMKTEVWGGSTSASLLSSKPTSTPSSADKAPAGGKHALATNVLKLRCYDNLGTASGCGFAHREMHANLSWLSAVCENGFLETVRVWDVNLKSYDFEGGIMVGVMFGNVPHRGNFECENDIWGEEGGKHLGQLQHCLALSSDGTLYKDGEKLKGNYGTQKLKGLKAGDVINVVLDLDNYTLSFGLNSEPLGIAFTSDSFPSSSPNPQPFFPAVSLKSYNDHITLTPAGLGNTTISLYWMLSIEKALAHLGGKLASTLIAGPSVSIEETEHEKWLRSPMIIGGLERNEEISENWMIDVAEETSQGMSLLLGDVQEVKSRSNTLLGDTLSFTTGEQIKAWIDEDVIEDDNVFEMPPQPDLVIRDKILDELAISPRTQTGEKFYEWMEGHVGEPLFLKKRLDANGCYSFPFCEQPFIAALLKHSGMWREVMWLISSSARHNSEISRAPSDNMRFLFGKVKTLRGFLRRKRQLFLSEGDKSRFEELCWGVRDRGEFLRGTKVHEGNPNNPNSPDRPGLDSGGGSFHKTSSIATPPPAPSSPPRPPPSPTPMLSPIKLYRTRSTPIRPTLGVGDFSLDDENCLKVMKSCGSYVIVDHTFVPEVEEDEKKGDEEAEPARPTFPPPPLQLSVLLARRKLRALSRAFGFRGLFELIKDINFGCDVDALVYLKVGMRGKGGGRLKERVENHRGKKRGGLTLATIAEPSPAQNPEGPGDTNTAPTNLSPAGFPLRRSAALHNNDALVRGRSNDSDVDSDNQGSQNQAPSSDRNNAGANGNGGADSRNATSSHPSTQGKVDPANLRHHYLRGLESCPSPYLSLCTSNFQSLYTHVVALLRDALKKRAVGTAVVIMQRVMLDWEPRDHKSIVDWEIIELLTSTISIDSTIENFLALRTWENPRLWTVDGLRKTLVDGGVGWDGVLSVVRQVAERMLDPTIESAAIDMLQNTPPKSRTPAALMKKYAKIIFMMEGEKGKQKHKVEEWKRNGVERRAKQDKKKRGVRFTYVVTASNGVGVRSLPHNSTTRTGKSYKCDDIAEVSYRFRLPTPLLADEKVKGETYLRLCDGGWLFDVGFRNPYRNKKIMQEIKCEEWNEWWEHWLEIEGKEIGGWNKTPGVELCHGGTTAVHRVLERTMLRGTATLSPTGSNYFEIIVRCGGTNSKVGIGLSAVRNDEVKAAGEEAGSSSLDGRDGAGGDGRGGREEDPGEYESAEEMEVIEEILPTTVQASTSEENARKNVGGSKGTYGWRIKDNKFFAHGEAVDGAVVGEGEVEENITAPTLDDAGVLDSHADTSVAPEDGDESNLNASFMSEGDRAGMPSMMELDEIDVEAHTDAVRQGDPAISKIAPDTIYGCGVDFERGRFFFTRDGVVTGIMESQLLWSSGGDHHLVPMVSLGGNHEVIEVTNGSYGFKYQSERVVISEKCVQLGVRRCRREEEDRERAKKVKDERNKGMGSLGLIRASPPRIKKKGFNPLQPPLPSTSLAVDLSIAQFSTISATSWELFKLITRHALNTSKNNHKVVREIEEDDEIDAICIVEQRRSRSESLYGSVLEKTRDYTVKLQDSCLTFLLDDIATSTSFFLKEDIALKVELHVHSRVEFLNEILNSKACRERTTDPEFLSYMFILLEHGSPRIQSLVLEILGQVCPRTSVGLVDVALDQVNDGLL</sequence>
<dbReference type="SMART" id="SM00449">
    <property type="entry name" value="SPRY"/>
    <property type="match status" value="2"/>
</dbReference>
<evidence type="ECO:0000259" key="2">
    <source>
        <dbReference type="PROSITE" id="PS50188"/>
    </source>
</evidence>
<proteinExistence type="predicted"/>
<dbReference type="Pfam" id="PF00622">
    <property type="entry name" value="SPRY"/>
    <property type="match status" value="2"/>
</dbReference>
<dbReference type="Proteomes" id="UP001165065">
    <property type="component" value="Unassembled WGS sequence"/>
</dbReference>
<feature type="compositionally biased region" description="Low complexity" evidence="1">
    <location>
        <begin position="1079"/>
        <end position="1092"/>
    </location>
</feature>
<feature type="region of interest" description="Disordered" evidence="1">
    <location>
        <begin position="1802"/>
        <end position="1855"/>
    </location>
</feature>
<dbReference type="PROSITE" id="PS50188">
    <property type="entry name" value="B302_SPRY"/>
    <property type="match status" value="2"/>
</dbReference>
<gene>
    <name evidence="3" type="ORF">TrCOL_g9483</name>
</gene>
<dbReference type="SUPFAM" id="SSF49899">
    <property type="entry name" value="Concanavalin A-like lectins/glucanases"/>
    <property type="match status" value="2"/>
</dbReference>
<feature type="domain" description="B30.2/SPRY" evidence="2">
    <location>
        <begin position="1077"/>
        <end position="1295"/>
    </location>
</feature>
<organism evidence="3 4">
    <name type="scientific">Triparma columacea</name>
    <dbReference type="NCBI Taxonomy" id="722753"/>
    <lineage>
        <taxon>Eukaryota</taxon>
        <taxon>Sar</taxon>
        <taxon>Stramenopiles</taxon>
        <taxon>Ochrophyta</taxon>
        <taxon>Bolidophyceae</taxon>
        <taxon>Parmales</taxon>
        <taxon>Triparmaceae</taxon>
        <taxon>Triparma</taxon>
    </lineage>
</organism>
<dbReference type="Gene3D" id="2.60.120.920">
    <property type="match status" value="4"/>
</dbReference>
<feature type="compositionally biased region" description="Polar residues" evidence="1">
    <location>
        <begin position="1813"/>
        <end position="1822"/>
    </location>
</feature>
<dbReference type="OrthoDB" id="197690at2759"/>
<evidence type="ECO:0000313" key="3">
    <source>
        <dbReference type="EMBL" id="GMI46788.1"/>
    </source>
</evidence>
<comment type="caution">
    <text evidence="3">The sequence shown here is derived from an EMBL/GenBank/DDBJ whole genome shotgun (WGS) entry which is preliminary data.</text>
</comment>
<feature type="compositionally biased region" description="Pro residues" evidence="1">
    <location>
        <begin position="1593"/>
        <end position="1611"/>
    </location>
</feature>
<dbReference type="CDD" id="cd11709">
    <property type="entry name" value="SPRY"/>
    <property type="match status" value="1"/>
</dbReference>
<feature type="region of interest" description="Disordered" evidence="1">
    <location>
        <begin position="2336"/>
        <end position="2358"/>
    </location>
</feature>
<feature type="region of interest" description="Disordered" evidence="1">
    <location>
        <begin position="1559"/>
        <end position="1614"/>
    </location>
</feature>
<dbReference type="EMBL" id="BRYA01000312">
    <property type="protein sequence ID" value="GMI46788.1"/>
    <property type="molecule type" value="Genomic_DNA"/>
</dbReference>
<keyword evidence="4" id="KW-1185">Reference proteome</keyword>
<dbReference type="InterPro" id="IPR003877">
    <property type="entry name" value="SPRY_dom"/>
</dbReference>
<protein>
    <recommendedName>
        <fullName evidence="2">B30.2/SPRY domain-containing protein</fullName>
    </recommendedName>
</protein>
<dbReference type="InterPro" id="IPR013320">
    <property type="entry name" value="ConA-like_dom_sf"/>
</dbReference>
<feature type="domain" description="B30.2/SPRY" evidence="2">
    <location>
        <begin position="893"/>
        <end position="1073"/>
    </location>
</feature>
<feature type="compositionally biased region" description="Polar residues" evidence="1">
    <location>
        <begin position="1773"/>
        <end position="1782"/>
    </location>
</feature>
<feature type="region of interest" description="Disordered" evidence="1">
    <location>
        <begin position="1735"/>
        <end position="1787"/>
    </location>
</feature>
<evidence type="ECO:0000256" key="1">
    <source>
        <dbReference type="SAM" id="MobiDB-lite"/>
    </source>
</evidence>
<dbReference type="InterPro" id="IPR043136">
    <property type="entry name" value="B30.2/SPRY_sf"/>
</dbReference>
<reference evidence="4" key="1">
    <citation type="journal article" date="2023" name="Commun. Biol.">
        <title>Genome analysis of Parmales, the sister group of diatoms, reveals the evolutionary specialization of diatoms from phago-mixotrophs to photoautotrophs.</title>
        <authorList>
            <person name="Ban H."/>
            <person name="Sato S."/>
            <person name="Yoshikawa S."/>
            <person name="Yamada K."/>
            <person name="Nakamura Y."/>
            <person name="Ichinomiya M."/>
            <person name="Sato N."/>
            <person name="Blanc-Mathieu R."/>
            <person name="Endo H."/>
            <person name="Kuwata A."/>
            <person name="Ogata H."/>
        </authorList>
    </citation>
    <scope>NUCLEOTIDE SEQUENCE [LARGE SCALE GENOMIC DNA]</scope>
</reference>
<dbReference type="InterPro" id="IPR001870">
    <property type="entry name" value="B30.2/SPRY"/>
</dbReference>
<feature type="region of interest" description="Disordered" evidence="1">
    <location>
        <begin position="2229"/>
        <end position="2263"/>
    </location>
</feature>
<dbReference type="InterPro" id="IPR050672">
    <property type="entry name" value="FBXO45-Fsn/SPSB_families"/>
</dbReference>
<feature type="compositionally biased region" description="Low complexity" evidence="1">
    <location>
        <begin position="1823"/>
        <end position="1842"/>
    </location>
</feature>
<accession>A0A9W7GMM3</accession>
<evidence type="ECO:0000313" key="4">
    <source>
        <dbReference type="Proteomes" id="UP001165065"/>
    </source>
</evidence>
<dbReference type="PANTHER" id="PTHR12245:SF5">
    <property type="entry name" value="SPRY DOMAIN-CONTAINING SOCS BOX PROTEIN 3"/>
    <property type="match status" value="1"/>
</dbReference>
<name>A0A9W7GMM3_9STRA</name>
<feature type="compositionally biased region" description="Pro residues" evidence="1">
    <location>
        <begin position="422"/>
        <end position="433"/>
    </location>
</feature>
<dbReference type="PANTHER" id="PTHR12245">
    <property type="entry name" value="SPRY DOMAIN CONTAINING SOCS BOX PROTEIN"/>
    <property type="match status" value="1"/>
</dbReference>